<sequence length="410" mass="46624">MAVSVEVYVILSLYAVGMALTFYWCVLADPDKSPTAKLVTHTLPTKSHQWFSDHILGPKGTQVVDAIMEKLLAIIYLATVVGCYLVLVTYGYPKARLSSHVEEYHLRNGHILCALAIITWIVTMTANPGCITPETVQFYNHFPYDDLLYVQGRYDAAKGVPRLPRSKFDRLKYHHHVPRFDHYCGWVASTIGEENYRLFLFFVLTQLVLCAYATTLILVFFNGEITDHDLWNQTLFDRVSGLEFQVTRFVMLQFLIDRHLHETIVLAVVGVMTLLLTYFLGYHCYITSKGMTTNEHYKWGQVRKWHQAQVRRFETYKQQQQDTPTLQSQQPQQPAAPKPPVPDGDVGCTGGAACVETTTADAEPGMADPGPLPKNMYDKGLVENWKQVLFPISLRKKREAAKANDKRKAT</sequence>
<comment type="similarity">
    <text evidence="7">Belongs to the DHHC palmitoyltransferase family.</text>
</comment>
<dbReference type="GO" id="GO:0005794">
    <property type="term" value="C:Golgi apparatus"/>
    <property type="evidence" value="ECO:0007669"/>
    <property type="project" value="TreeGrafter"/>
</dbReference>
<comment type="domain">
    <text evidence="7">The DHHC domain is required for palmitoyltransferase activity.</text>
</comment>
<feature type="region of interest" description="Disordered" evidence="8">
    <location>
        <begin position="316"/>
        <end position="352"/>
    </location>
</feature>
<feature type="transmembrane region" description="Helical" evidence="7">
    <location>
        <begin position="198"/>
        <end position="221"/>
    </location>
</feature>
<protein>
    <recommendedName>
        <fullName evidence="7">Palmitoyltransferase</fullName>
        <ecNumber evidence="7">2.3.1.225</ecNumber>
    </recommendedName>
</protein>
<gene>
    <name evidence="10" type="ORF">SEMRO_114_G056460.1</name>
</gene>
<feature type="transmembrane region" description="Helical" evidence="7">
    <location>
        <begin position="6"/>
        <end position="27"/>
    </location>
</feature>
<dbReference type="GO" id="GO:0019706">
    <property type="term" value="F:protein-cysteine S-palmitoyltransferase activity"/>
    <property type="evidence" value="ECO:0007669"/>
    <property type="project" value="UniProtKB-EC"/>
</dbReference>
<dbReference type="OrthoDB" id="5977743at2759"/>
<dbReference type="Proteomes" id="UP001153069">
    <property type="component" value="Unassembled WGS sequence"/>
</dbReference>
<feature type="transmembrane region" description="Helical" evidence="7">
    <location>
        <begin position="71"/>
        <end position="92"/>
    </location>
</feature>
<accession>A0A9N8H4H7</accession>
<dbReference type="GO" id="GO:0006612">
    <property type="term" value="P:protein targeting to membrane"/>
    <property type="evidence" value="ECO:0007669"/>
    <property type="project" value="TreeGrafter"/>
</dbReference>
<keyword evidence="2 7" id="KW-0808">Transferase</keyword>
<evidence type="ECO:0000259" key="9">
    <source>
        <dbReference type="Pfam" id="PF01529"/>
    </source>
</evidence>
<dbReference type="GO" id="GO:0005783">
    <property type="term" value="C:endoplasmic reticulum"/>
    <property type="evidence" value="ECO:0007669"/>
    <property type="project" value="TreeGrafter"/>
</dbReference>
<evidence type="ECO:0000256" key="8">
    <source>
        <dbReference type="SAM" id="MobiDB-lite"/>
    </source>
</evidence>
<evidence type="ECO:0000256" key="4">
    <source>
        <dbReference type="ARBA" id="ARBA00022989"/>
    </source>
</evidence>
<dbReference type="PANTHER" id="PTHR22883">
    <property type="entry name" value="ZINC FINGER DHHC DOMAIN CONTAINING PROTEIN"/>
    <property type="match status" value="1"/>
</dbReference>
<feature type="transmembrane region" description="Helical" evidence="7">
    <location>
        <begin position="264"/>
        <end position="285"/>
    </location>
</feature>
<dbReference type="InterPro" id="IPR001594">
    <property type="entry name" value="Palmitoyltrfase_DHHC"/>
</dbReference>
<evidence type="ECO:0000313" key="11">
    <source>
        <dbReference type="Proteomes" id="UP001153069"/>
    </source>
</evidence>
<keyword evidence="3 7" id="KW-0812">Transmembrane</keyword>
<evidence type="ECO:0000256" key="2">
    <source>
        <dbReference type="ARBA" id="ARBA00022679"/>
    </source>
</evidence>
<dbReference type="GO" id="GO:0016020">
    <property type="term" value="C:membrane"/>
    <property type="evidence" value="ECO:0007669"/>
    <property type="project" value="UniProtKB-SubCell"/>
</dbReference>
<feature type="compositionally biased region" description="Low complexity" evidence="8">
    <location>
        <begin position="317"/>
        <end position="333"/>
    </location>
</feature>
<dbReference type="PROSITE" id="PS50216">
    <property type="entry name" value="DHHC"/>
    <property type="match status" value="1"/>
</dbReference>
<name>A0A9N8H4H7_9STRA</name>
<proteinExistence type="inferred from homology"/>
<comment type="catalytic activity">
    <reaction evidence="7">
        <text>L-cysteinyl-[protein] + hexadecanoyl-CoA = S-hexadecanoyl-L-cysteinyl-[protein] + CoA</text>
        <dbReference type="Rhea" id="RHEA:36683"/>
        <dbReference type="Rhea" id="RHEA-COMP:10131"/>
        <dbReference type="Rhea" id="RHEA-COMP:11032"/>
        <dbReference type="ChEBI" id="CHEBI:29950"/>
        <dbReference type="ChEBI" id="CHEBI:57287"/>
        <dbReference type="ChEBI" id="CHEBI:57379"/>
        <dbReference type="ChEBI" id="CHEBI:74151"/>
        <dbReference type="EC" id="2.3.1.225"/>
    </reaction>
</comment>
<keyword evidence="4 7" id="KW-1133">Transmembrane helix</keyword>
<evidence type="ECO:0000256" key="5">
    <source>
        <dbReference type="ARBA" id="ARBA00023136"/>
    </source>
</evidence>
<evidence type="ECO:0000256" key="3">
    <source>
        <dbReference type="ARBA" id="ARBA00022692"/>
    </source>
</evidence>
<dbReference type="Pfam" id="PF01529">
    <property type="entry name" value="DHHC"/>
    <property type="match status" value="1"/>
</dbReference>
<comment type="caution">
    <text evidence="10">The sequence shown here is derived from an EMBL/GenBank/DDBJ whole genome shotgun (WGS) entry which is preliminary data.</text>
</comment>
<feature type="domain" description="Palmitoyltransferase DHHC" evidence="9">
    <location>
        <begin position="162"/>
        <end position="299"/>
    </location>
</feature>
<dbReference type="InterPro" id="IPR039859">
    <property type="entry name" value="PFA4/ZDH16/20/ERF2-like"/>
</dbReference>
<reference evidence="10" key="1">
    <citation type="submission" date="2020-06" db="EMBL/GenBank/DDBJ databases">
        <authorList>
            <consortium name="Plant Systems Biology data submission"/>
        </authorList>
    </citation>
    <scope>NUCLEOTIDE SEQUENCE</scope>
    <source>
        <strain evidence="10">D6</strain>
    </source>
</reference>
<organism evidence="10 11">
    <name type="scientific">Seminavis robusta</name>
    <dbReference type="NCBI Taxonomy" id="568900"/>
    <lineage>
        <taxon>Eukaryota</taxon>
        <taxon>Sar</taxon>
        <taxon>Stramenopiles</taxon>
        <taxon>Ochrophyta</taxon>
        <taxon>Bacillariophyta</taxon>
        <taxon>Bacillariophyceae</taxon>
        <taxon>Bacillariophycidae</taxon>
        <taxon>Naviculales</taxon>
        <taxon>Naviculaceae</taxon>
        <taxon>Seminavis</taxon>
    </lineage>
</organism>
<evidence type="ECO:0000256" key="7">
    <source>
        <dbReference type="RuleBase" id="RU079119"/>
    </source>
</evidence>
<dbReference type="AlphaFoldDB" id="A0A9N8H4H7"/>
<feature type="transmembrane region" description="Helical" evidence="7">
    <location>
        <begin position="104"/>
        <end position="122"/>
    </location>
</feature>
<dbReference type="PANTHER" id="PTHR22883:SF445">
    <property type="entry name" value="PALMITOYLTRANSFERASE"/>
    <property type="match status" value="1"/>
</dbReference>
<comment type="subcellular location">
    <subcellularLocation>
        <location evidence="1">Membrane</location>
        <topology evidence="1">Multi-pass membrane protein</topology>
    </subcellularLocation>
</comment>
<evidence type="ECO:0000313" key="10">
    <source>
        <dbReference type="EMBL" id="CAB9501653.1"/>
    </source>
</evidence>
<keyword evidence="6 7" id="KW-0012">Acyltransferase</keyword>
<keyword evidence="5 7" id="KW-0472">Membrane</keyword>
<keyword evidence="11" id="KW-1185">Reference proteome</keyword>
<dbReference type="EMBL" id="CAICTM010000113">
    <property type="protein sequence ID" value="CAB9501653.1"/>
    <property type="molecule type" value="Genomic_DNA"/>
</dbReference>
<dbReference type="EC" id="2.3.1.225" evidence="7"/>
<evidence type="ECO:0000256" key="6">
    <source>
        <dbReference type="ARBA" id="ARBA00023315"/>
    </source>
</evidence>
<evidence type="ECO:0000256" key="1">
    <source>
        <dbReference type="ARBA" id="ARBA00004141"/>
    </source>
</evidence>